<evidence type="ECO:0000256" key="2">
    <source>
        <dbReference type="ARBA" id="ARBA00022723"/>
    </source>
</evidence>
<dbReference type="EC" id="3.4.-.-" evidence="6"/>
<dbReference type="HAMAP" id="MF_01842">
    <property type="entry name" value="Archaemetzincin"/>
    <property type="match status" value="1"/>
</dbReference>
<keyword evidence="4 6" id="KW-0862">Zinc</keyword>
<dbReference type="PANTHER" id="PTHR15910:SF1">
    <property type="entry name" value="ARCHAEMETZINCIN-2"/>
    <property type="match status" value="1"/>
</dbReference>
<dbReference type="Pfam" id="PF07998">
    <property type="entry name" value="Peptidase_M54"/>
    <property type="match status" value="1"/>
</dbReference>
<feature type="binding site" evidence="6">
    <location>
        <position position="168"/>
    </location>
    <ligand>
        <name>Zn(2+)</name>
        <dbReference type="ChEBI" id="CHEBI:29105"/>
        <label>2</label>
    </ligand>
</feature>
<reference evidence="7 8" key="1">
    <citation type="journal article" date="2011" name="Stand. Genomic Sci.">
        <title>Complete genome sequence of the hyperthermophilic chemolithoautotroph Pyrolobus fumarii type strain (1A).</title>
        <authorList>
            <person name="Anderson I."/>
            <person name="Goker M."/>
            <person name="Nolan M."/>
            <person name="Lucas S."/>
            <person name="Hammon N."/>
            <person name="Deshpande S."/>
            <person name="Cheng J.F."/>
            <person name="Tapia R."/>
            <person name="Han C."/>
            <person name="Goodwin L."/>
            <person name="Pitluck S."/>
            <person name="Huntemann M."/>
            <person name="Liolios K."/>
            <person name="Ivanova N."/>
            <person name="Pagani I."/>
            <person name="Mavromatis K."/>
            <person name="Ovchinikova G."/>
            <person name="Pati A."/>
            <person name="Chen A."/>
            <person name="Palaniappan K."/>
            <person name="Land M."/>
            <person name="Hauser L."/>
            <person name="Brambilla E.M."/>
            <person name="Huber H."/>
            <person name="Yasawong M."/>
            <person name="Rohde M."/>
            <person name="Spring S."/>
            <person name="Abt B."/>
            <person name="Sikorski J."/>
            <person name="Wirth R."/>
            <person name="Detter J.C."/>
            <person name="Woyke T."/>
            <person name="Bristow J."/>
            <person name="Eisen J.A."/>
            <person name="Markowitz V."/>
            <person name="Hugenholtz P."/>
            <person name="Kyrpides N.C."/>
            <person name="Klenk H.P."/>
            <person name="Lapidus A."/>
        </authorList>
    </citation>
    <scope>NUCLEOTIDE SEQUENCE [LARGE SCALE GENOMIC DNA]</scope>
    <source>
        <strain evidence="8">DSM 11204 / 1A</strain>
    </source>
</reference>
<protein>
    <recommendedName>
        <fullName evidence="6">Archaemetzincin</fullName>
        <ecNumber evidence="6">3.4.-.-</ecNumber>
    </recommendedName>
</protein>
<feature type="binding site" evidence="6">
    <location>
        <position position="130"/>
    </location>
    <ligand>
        <name>Zn(2+)</name>
        <dbReference type="ChEBI" id="CHEBI:29105"/>
        <label>1</label>
        <note>catalytic</note>
    </ligand>
</feature>
<evidence type="ECO:0000256" key="6">
    <source>
        <dbReference type="HAMAP-Rule" id="MF_01842"/>
    </source>
</evidence>
<dbReference type="Gene3D" id="3.40.390.10">
    <property type="entry name" value="Collagenase (Catalytic Domain)"/>
    <property type="match status" value="1"/>
</dbReference>
<dbReference type="eggNOG" id="arCOG00458">
    <property type="taxonomic scope" value="Archaea"/>
</dbReference>
<evidence type="ECO:0000256" key="3">
    <source>
        <dbReference type="ARBA" id="ARBA00022801"/>
    </source>
</evidence>
<proteinExistence type="inferred from homology"/>
<organism evidence="7 8">
    <name type="scientific">Pyrolobus fumarii (strain DSM 11204 / 1A)</name>
    <dbReference type="NCBI Taxonomy" id="694429"/>
    <lineage>
        <taxon>Archaea</taxon>
        <taxon>Thermoproteota</taxon>
        <taxon>Thermoprotei</taxon>
        <taxon>Desulfurococcales</taxon>
        <taxon>Pyrodictiaceae</taxon>
        <taxon>Pyrolobus</taxon>
    </lineage>
</organism>
<evidence type="ECO:0000256" key="4">
    <source>
        <dbReference type="ARBA" id="ARBA00022833"/>
    </source>
</evidence>
<dbReference type="GO" id="GO:0008237">
    <property type="term" value="F:metallopeptidase activity"/>
    <property type="evidence" value="ECO:0007669"/>
    <property type="project" value="UniProtKB-UniRule"/>
</dbReference>
<name>G0EEE8_PYRF1</name>
<feature type="active site" description="Proton acceptor" evidence="6">
    <location>
        <position position="131"/>
    </location>
</feature>
<feature type="binding site" evidence="6">
    <location>
        <position position="141"/>
    </location>
    <ligand>
        <name>Zn(2+)</name>
        <dbReference type="ChEBI" id="CHEBI:29105"/>
        <label>2</label>
    </ligand>
</feature>
<dbReference type="AlphaFoldDB" id="G0EEE8"/>
<evidence type="ECO:0000256" key="5">
    <source>
        <dbReference type="ARBA" id="ARBA00023049"/>
    </source>
</evidence>
<keyword evidence="3 6" id="KW-0378">Hydrolase</keyword>
<feature type="binding site" evidence="6">
    <location>
        <position position="134"/>
    </location>
    <ligand>
        <name>Zn(2+)</name>
        <dbReference type="ChEBI" id="CHEBI:29105"/>
        <label>1</label>
        <note>catalytic</note>
    </ligand>
</feature>
<dbReference type="Proteomes" id="UP000001037">
    <property type="component" value="Chromosome"/>
</dbReference>
<comment type="cofactor">
    <cofactor evidence="6">
        <name>Zn(2+)</name>
        <dbReference type="ChEBI" id="CHEBI:29105"/>
    </cofactor>
    <text evidence="6">Binds 2 Zn(2+) ions per subunit. One is catalytic, whereas the other seems to have a structural role.</text>
</comment>
<feature type="binding site" evidence="6">
    <location>
        <position position="165"/>
    </location>
    <ligand>
        <name>Zn(2+)</name>
        <dbReference type="ChEBI" id="CHEBI:29105"/>
        <label>2</label>
    </ligand>
</feature>
<dbReference type="CDD" id="cd11375">
    <property type="entry name" value="Peptidase_M54"/>
    <property type="match status" value="1"/>
</dbReference>
<dbReference type="HOGENOM" id="CLU_072985_0_0_2"/>
<dbReference type="KEGG" id="pfm:Pyrfu_0117"/>
<dbReference type="EMBL" id="CP002838">
    <property type="protein sequence ID" value="AEM37989.1"/>
    <property type="molecule type" value="Genomic_DNA"/>
</dbReference>
<dbReference type="NCBIfam" id="NF033823">
    <property type="entry name" value="archmetzin"/>
    <property type="match status" value="1"/>
</dbReference>
<dbReference type="PIRSF" id="PIRSF005785">
    <property type="entry name" value="Zn-prot_arch"/>
    <property type="match status" value="1"/>
</dbReference>
<gene>
    <name evidence="6" type="primary">amzA</name>
    <name evidence="7" type="ordered locus">Pyrfu_0117</name>
</gene>
<dbReference type="PANTHER" id="PTHR15910">
    <property type="entry name" value="ARCHAEMETZINCIN"/>
    <property type="match status" value="1"/>
</dbReference>
<dbReference type="InterPro" id="IPR024079">
    <property type="entry name" value="MetalloPept_cat_dom_sf"/>
</dbReference>
<keyword evidence="1 6" id="KW-0645">Protease</keyword>
<feature type="binding site" evidence="6">
    <location>
        <position position="140"/>
    </location>
    <ligand>
        <name>Zn(2+)</name>
        <dbReference type="ChEBI" id="CHEBI:29105"/>
        <label>1</label>
        <note>catalytic</note>
    </ligand>
</feature>
<comment type="function">
    <text evidence="6">Probable zinc metalloprotease whose natural substrate is unknown.</text>
</comment>
<evidence type="ECO:0000313" key="8">
    <source>
        <dbReference type="Proteomes" id="UP000001037"/>
    </source>
</evidence>
<keyword evidence="2 6" id="KW-0479">Metal-binding</keyword>
<dbReference type="GO" id="GO:0008270">
    <property type="term" value="F:zinc ion binding"/>
    <property type="evidence" value="ECO:0007669"/>
    <property type="project" value="UniProtKB-UniRule"/>
</dbReference>
<dbReference type="SUPFAM" id="SSF55486">
    <property type="entry name" value="Metalloproteases ('zincins'), catalytic domain"/>
    <property type="match status" value="1"/>
</dbReference>
<evidence type="ECO:0000256" key="1">
    <source>
        <dbReference type="ARBA" id="ARBA00022670"/>
    </source>
</evidence>
<keyword evidence="5 6" id="KW-0482">Metalloprotease</keyword>
<accession>G0EEE8</accession>
<feature type="binding site" evidence="6">
    <location>
        <position position="146"/>
    </location>
    <ligand>
        <name>Zn(2+)</name>
        <dbReference type="ChEBI" id="CHEBI:29105"/>
        <label>2</label>
    </ligand>
</feature>
<dbReference type="InterPro" id="IPR012091">
    <property type="entry name" value="Pept_M54_archaemetzncn_arc/bac"/>
</dbReference>
<comment type="subunit">
    <text evidence="6">Monomer.</text>
</comment>
<keyword evidence="8" id="KW-1185">Reference proteome</keyword>
<dbReference type="InParanoid" id="G0EEE8"/>
<dbReference type="InterPro" id="IPR012962">
    <property type="entry name" value="Pept_M54_archaemetzincn"/>
</dbReference>
<comment type="similarity">
    <text evidence="6">Belongs to the peptidase M54 family.</text>
</comment>
<sequence>MLIIKLSNIDDYLIDTVANSVKDAFMNVNVLVSPDVMLPPMSFFDWKRMQYRSEYIVKWLASIRERLGADYILGIGDIDAYANGLNFVFGEAYPEGRAAAVYLRRLHPSFYGEPDNHELFVSRAVKEVIHELGHTFGLPHCSNRLCVMSFSNSVYEVDSKTEKFCPRCAERLRLNGLYVSPRYVLSTS</sequence>
<dbReference type="GO" id="GO:0006508">
    <property type="term" value="P:proteolysis"/>
    <property type="evidence" value="ECO:0007669"/>
    <property type="project" value="UniProtKB-UniRule"/>
</dbReference>
<evidence type="ECO:0000313" key="7">
    <source>
        <dbReference type="EMBL" id="AEM37989.1"/>
    </source>
</evidence>